<proteinExistence type="predicted"/>
<dbReference type="Gene3D" id="2.40.128.580">
    <property type="entry name" value="GXWXG domain"/>
    <property type="match status" value="1"/>
</dbReference>
<protein>
    <submittedName>
        <fullName evidence="2">DUF4334 domain-containing protein</fullName>
    </submittedName>
</protein>
<keyword evidence="3" id="KW-1185">Reference proteome</keyword>
<organism evidence="2 3">
    <name type="scientific">Sphingomonas qilianensis</name>
    <dbReference type="NCBI Taxonomy" id="1736690"/>
    <lineage>
        <taxon>Bacteria</taxon>
        <taxon>Pseudomonadati</taxon>
        <taxon>Pseudomonadota</taxon>
        <taxon>Alphaproteobacteria</taxon>
        <taxon>Sphingomonadales</taxon>
        <taxon>Sphingomonadaceae</taxon>
        <taxon>Sphingomonas</taxon>
    </lineage>
</organism>
<feature type="domain" description="DUF4334" evidence="1">
    <location>
        <begin position="18"/>
        <end position="71"/>
    </location>
</feature>
<dbReference type="Pfam" id="PF14232">
    <property type="entry name" value="DUF4334"/>
    <property type="match status" value="1"/>
</dbReference>
<dbReference type="InterPro" id="IPR025568">
    <property type="entry name" value="DUF4334"/>
</dbReference>
<evidence type="ECO:0000259" key="1">
    <source>
        <dbReference type="Pfam" id="PF14232"/>
    </source>
</evidence>
<gene>
    <name evidence="2" type="ORF">ABC969_12770</name>
</gene>
<sequence>MPYPTPPNDPCIWSDRATARLRQVSSRGMSTAAMVYDRQPIIDFFRAVSPGVVLGLMDFRGHAALFFTLRRVDDPEPLKD</sequence>
<evidence type="ECO:0000313" key="3">
    <source>
        <dbReference type="Proteomes" id="UP001404104"/>
    </source>
</evidence>
<name>A0ABU9XUU1_9SPHN</name>
<accession>A0ABU9XUU1</accession>
<comment type="caution">
    <text evidence="2">The sequence shown here is derived from an EMBL/GenBank/DDBJ whole genome shotgun (WGS) entry which is preliminary data.</text>
</comment>
<dbReference type="EMBL" id="JBDIMF010000005">
    <property type="protein sequence ID" value="MEN2787289.1"/>
    <property type="molecule type" value="Genomic_DNA"/>
</dbReference>
<dbReference type="Proteomes" id="UP001404104">
    <property type="component" value="Unassembled WGS sequence"/>
</dbReference>
<reference evidence="2 3" key="1">
    <citation type="submission" date="2024-05" db="EMBL/GenBank/DDBJ databases">
        <authorList>
            <person name="Liu Q."/>
            <person name="Xin Y.-H."/>
        </authorList>
    </citation>
    <scope>NUCLEOTIDE SEQUENCE [LARGE SCALE GENOMIC DNA]</scope>
    <source>
        <strain evidence="2 3">CGMCC 1.15349</strain>
    </source>
</reference>
<evidence type="ECO:0000313" key="2">
    <source>
        <dbReference type="EMBL" id="MEN2787289.1"/>
    </source>
</evidence>
<dbReference type="RefSeq" id="WP_345865459.1">
    <property type="nucleotide sequence ID" value="NZ_JBDIMF010000005.1"/>
</dbReference>